<feature type="compositionally biased region" description="Low complexity" evidence="1">
    <location>
        <begin position="183"/>
        <end position="202"/>
    </location>
</feature>
<evidence type="ECO:0000256" key="1">
    <source>
        <dbReference type="SAM" id="MobiDB-lite"/>
    </source>
</evidence>
<evidence type="ECO:0000313" key="2">
    <source>
        <dbReference type="EMBL" id="GMT19868.1"/>
    </source>
</evidence>
<dbReference type="Proteomes" id="UP001432322">
    <property type="component" value="Unassembled WGS sequence"/>
</dbReference>
<comment type="caution">
    <text evidence="2">The sequence shown here is derived from an EMBL/GenBank/DDBJ whole genome shotgun (WGS) entry which is preliminary data.</text>
</comment>
<organism evidence="2 3">
    <name type="scientific">Pristionchus fissidentatus</name>
    <dbReference type="NCBI Taxonomy" id="1538716"/>
    <lineage>
        <taxon>Eukaryota</taxon>
        <taxon>Metazoa</taxon>
        <taxon>Ecdysozoa</taxon>
        <taxon>Nematoda</taxon>
        <taxon>Chromadorea</taxon>
        <taxon>Rhabditida</taxon>
        <taxon>Rhabditina</taxon>
        <taxon>Diplogasteromorpha</taxon>
        <taxon>Diplogasteroidea</taxon>
        <taxon>Neodiplogasteridae</taxon>
        <taxon>Pristionchus</taxon>
    </lineage>
</organism>
<feature type="non-terminal residue" evidence="2">
    <location>
        <position position="294"/>
    </location>
</feature>
<evidence type="ECO:0000313" key="3">
    <source>
        <dbReference type="Proteomes" id="UP001432322"/>
    </source>
</evidence>
<keyword evidence="3" id="KW-1185">Reference proteome</keyword>
<feature type="non-terminal residue" evidence="2">
    <location>
        <position position="1"/>
    </location>
</feature>
<proteinExistence type="predicted"/>
<dbReference type="AlphaFoldDB" id="A0AAV5VNJ6"/>
<accession>A0AAV5VNJ6</accession>
<sequence length="294" mass="32654">SSDLSDLIAELRADREERRKERKAMEESIKGIHNQLSKTVNDRIRTVEKSLEVYSENTSKSISVLERYPRESHSSFVGFPEAETSELTDDNDLRMNQSDRDLFIDCVSKTQGCRLTGNVHAHVRRDYTADELEQDRFLRREAGKLNAEAGQLEFVVRDLKICRLANPRPLPERSMQALERAQSARALPPLSPSSFPVLSRSLTVAPPRSRHGSIASNGGRGRGGNSRGRGGRGRGMSRDSTRRPSRSSQSHLSTATNDRAVSKPPKRALAADSSPGGRPNKVMNLSMLSPIHSE</sequence>
<name>A0AAV5VNJ6_9BILA</name>
<reference evidence="2" key="1">
    <citation type="submission" date="2023-10" db="EMBL/GenBank/DDBJ databases">
        <title>Genome assembly of Pristionchus species.</title>
        <authorList>
            <person name="Yoshida K."/>
            <person name="Sommer R.J."/>
        </authorList>
    </citation>
    <scope>NUCLEOTIDE SEQUENCE</scope>
    <source>
        <strain evidence="2">RS5133</strain>
    </source>
</reference>
<protein>
    <submittedName>
        <fullName evidence="2">Uncharacterized protein</fullName>
    </submittedName>
</protein>
<feature type="region of interest" description="Disordered" evidence="1">
    <location>
        <begin position="176"/>
        <end position="294"/>
    </location>
</feature>
<gene>
    <name evidence="2" type="ORF">PFISCL1PPCAC_11165</name>
</gene>
<dbReference type="EMBL" id="BTSY01000003">
    <property type="protein sequence ID" value="GMT19868.1"/>
    <property type="molecule type" value="Genomic_DNA"/>
</dbReference>
<feature type="compositionally biased region" description="Gly residues" evidence="1">
    <location>
        <begin position="218"/>
        <end position="228"/>
    </location>
</feature>